<accession>A0AA43BD56</accession>
<protein>
    <submittedName>
        <fullName evidence="2">Uncharacterized protein</fullName>
    </submittedName>
</protein>
<comment type="caution">
    <text evidence="2">The sequence shown here is derived from an EMBL/GenBank/DDBJ whole genome shotgun (WGS) entry which is preliminary data.</text>
</comment>
<feature type="chain" id="PRO_5041289195" evidence="1">
    <location>
        <begin position="23"/>
        <end position="245"/>
    </location>
</feature>
<evidence type="ECO:0000313" key="2">
    <source>
        <dbReference type="EMBL" id="MDH2135103.1"/>
    </source>
</evidence>
<dbReference type="RefSeq" id="WP_017503577.1">
    <property type="nucleotide sequence ID" value="NZ_JAOCKX010000087.1"/>
</dbReference>
<reference evidence="2" key="1">
    <citation type="submission" date="2022-09" db="EMBL/GenBank/DDBJ databases">
        <title>Intensive care unit water sources are persistently colonized with multi-drug resistant bacteria and are the site of extensive horizontal gene transfer of antibiotic resistance genes.</title>
        <authorList>
            <person name="Diorio-Toth L."/>
        </authorList>
    </citation>
    <scope>NUCLEOTIDE SEQUENCE</scope>
    <source>
        <strain evidence="2">GD03659</strain>
    </source>
</reference>
<keyword evidence="1" id="KW-0732">Signal</keyword>
<feature type="signal peptide" evidence="1">
    <location>
        <begin position="1"/>
        <end position="22"/>
    </location>
</feature>
<gene>
    <name evidence="2" type="ORF">N5J77_28660</name>
</gene>
<sequence length="245" mass="25520">MAMIIRTIMCIAGLVLASPAAAEPTKVVVRVLSQDAKFIGDGTGGARVTIREAASGKVLAHGITKGGTGNTERIMEASGRSPLVQTADAASFNAIVDVSEPTLVDLEVEGPLGRPNSVVRVRSQRWIIPGEAIDAGNGWLVELPGLAITPRSVREGDALSIEAKVELLCGCPITPGGRWDAADYQVKAVLWSGKKRISTTPLTFRTSPGTYASTIPASTAGKLRLTIYAVNIKTGNAGVVHIPAS</sequence>
<dbReference type="AlphaFoldDB" id="A0AA43BD56"/>
<dbReference type="EMBL" id="JAOCKX010000087">
    <property type="protein sequence ID" value="MDH2135103.1"/>
    <property type="molecule type" value="Genomic_DNA"/>
</dbReference>
<dbReference type="Proteomes" id="UP001162318">
    <property type="component" value="Unassembled WGS sequence"/>
</dbReference>
<evidence type="ECO:0000256" key="1">
    <source>
        <dbReference type="SAM" id="SignalP"/>
    </source>
</evidence>
<proteinExistence type="predicted"/>
<organism evidence="2 3">
    <name type="scientific">Sphingobium yanoikuyae</name>
    <name type="common">Sphingomonas yanoikuyae</name>
    <dbReference type="NCBI Taxonomy" id="13690"/>
    <lineage>
        <taxon>Bacteria</taxon>
        <taxon>Pseudomonadati</taxon>
        <taxon>Pseudomonadota</taxon>
        <taxon>Alphaproteobacteria</taxon>
        <taxon>Sphingomonadales</taxon>
        <taxon>Sphingomonadaceae</taxon>
        <taxon>Sphingobium</taxon>
    </lineage>
</organism>
<evidence type="ECO:0000313" key="3">
    <source>
        <dbReference type="Proteomes" id="UP001162318"/>
    </source>
</evidence>
<name>A0AA43BD56_SPHYA</name>